<organism evidence="1 2">
    <name type="scientific">Blattamonas nauphoetae</name>
    <dbReference type="NCBI Taxonomy" id="2049346"/>
    <lineage>
        <taxon>Eukaryota</taxon>
        <taxon>Metamonada</taxon>
        <taxon>Preaxostyla</taxon>
        <taxon>Oxymonadida</taxon>
        <taxon>Blattamonas</taxon>
    </lineage>
</organism>
<proteinExistence type="predicted"/>
<sequence>MGLNHINYEGNRDIIALLAIGVNSTMTIQDLFRDSLSMDVNDLDQLRVESTPSARTTIDLMLHYLGSGPAQNHAPQEPTLEQIAAQFDSSNSSSLF</sequence>
<reference evidence="1 2" key="1">
    <citation type="journal article" date="2022" name="bioRxiv">
        <title>Genomics of Preaxostyla Flagellates Illuminates Evolutionary Transitions and the Path Towards Mitochondrial Loss.</title>
        <authorList>
            <person name="Novak L.V.F."/>
            <person name="Treitli S.C."/>
            <person name="Pyrih J."/>
            <person name="Halakuc P."/>
            <person name="Pipaliya S.V."/>
            <person name="Vacek V."/>
            <person name="Brzon O."/>
            <person name="Soukal P."/>
            <person name="Eme L."/>
            <person name="Dacks J.B."/>
            <person name="Karnkowska A."/>
            <person name="Elias M."/>
            <person name="Hampl V."/>
        </authorList>
    </citation>
    <scope>NUCLEOTIDE SEQUENCE [LARGE SCALE GENOMIC DNA]</scope>
    <source>
        <strain evidence="1">NAU3</strain>
        <tissue evidence="1">Gut</tissue>
    </source>
</reference>
<evidence type="ECO:0000313" key="1">
    <source>
        <dbReference type="EMBL" id="KAK2947561.1"/>
    </source>
</evidence>
<keyword evidence="2" id="KW-1185">Reference proteome</keyword>
<gene>
    <name evidence="1" type="ORF">BLNAU_17528</name>
</gene>
<protein>
    <submittedName>
        <fullName evidence="1">Uncharacterized protein</fullName>
    </submittedName>
</protein>
<evidence type="ECO:0000313" key="2">
    <source>
        <dbReference type="Proteomes" id="UP001281761"/>
    </source>
</evidence>
<accession>A0ABQ9XBA1</accession>
<dbReference type="Proteomes" id="UP001281761">
    <property type="component" value="Unassembled WGS sequence"/>
</dbReference>
<comment type="caution">
    <text evidence="1">The sequence shown here is derived from an EMBL/GenBank/DDBJ whole genome shotgun (WGS) entry which is preliminary data.</text>
</comment>
<dbReference type="EMBL" id="JARBJD010000197">
    <property type="protein sequence ID" value="KAK2947561.1"/>
    <property type="molecule type" value="Genomic_DNA"/>
</dbReference>
<name>A0ABQ9XBA1_9EUKA</name>